<dbReference type="PIRSF" id="PIRSF001438">
    <property type="entry name" value="4pyrrol_synth_OHMeBilane_synth"/>
    <property type="match status" value="1"/>
</dbReference>
<evidence type="ECO:0000256" key="6">
    <source>
        <dbReference type="ARBA" id="ARBA00023244"/>
    </source>
</evidence>
<dbReference type="SUPFAM" id="SSF54782">
    <property type="entry name" value="Porphobilinogen deaminase (hydroxymethylbilane synthase), C-terminal domain"/>
    <property type="match status" value="1"/>
</dbReference>
<dbReference type="KEGG" id="dov:DSCO28_30650"/>
<gene>
    <name evidence="8 11" type="primary">hemC</name>
    <name evidence="11" type="ORF">DSCO28_30650</name>
</gene>
<dbReference type="GO" id="GO:0006782">
    <property type="term" value="P:protoporphyrinogen IX biosynthetic process"/>
    <property type="evidence" value="ECO:0007669"/>
    <property type="project" value="UniProtKB-UniRule"/>
</dbReference>
<feature type="domain" description="Porphobilinogen deaminase C-terminal" evidence="10">
    <location>
        <begin position="228"/>
        <end position="295"/>
    </location>
</feature>
<dbReference type="EMBL" id="AP021876">
    <property type="protein sequence ID" value="BBO82499.1"/>
    <property type="molecule type" value="Genomic_DNA"/>
</dbReference>
<dbReference type="InterPro" id="IPR022418">
    <property type="entry name" value="Porphobilinogen_deaminase_C"/>
</dbReference>
<protein>
    <recommendedName>
        <fullName evidence="8">Porphobilinogen deaminase</fullName>
        <shortName evidence="8">PBG</shortName>
        <ecNumber evidence="8">2.5.1.61</ecNumber>
    </recommendedName>
    <alternativeName>
        <fullName evidence="8">Hydroxymethylbilane synthase</fullName>
        <shortName evidence="8">HMBS</shortName>
    </alternativeName>
    <alternativeName>
        <fullName evidence="8">Pre-uroporphyrinogen synthase</fullName>
    </alternativeName>
</protein>
<comment type="pathway">
    <text evidence="2">Porphyrin-containing compound metabolism; protoporphyrin-IX biosynthesis; coproporphyrinogen-III from 5-aminolevulinate: step 2/4.</text>
</comment>
<evidence type="ECO:0000256" key="4">
    <source>
        <dbReference type="ARBA" id="ARBA00011245"/>
    </source>
</evidence>
<dbReference type="PANTHER" id="PTHR11557:SF0">
    <property type="entry name" value="PORPHOBILINOGEN DEAMINASE"/>
    <property type="match status" value="1"/>
</dbReference>
<dbReference type="HAMAP" id="MF_00260">
    <property type="entry name" value="Porphobil_deam"/>
    <property type="match status" value="1"/>
</dbReference>
<dbReference type="InterPro" id="IPR022419">
    <property type="entry name" value="Porphobilin_deaminase_cofac_BS"/>
</dbReference>
<feature type="domain" description="Porphobilinogen deaminase N-terminal" evidence="9">
    <location>
        <begin position="6"/>
        <end position="212"/>
    </location>
</feature>
<dbReference type="InterPro" id="IPR000860">
    <property type="entry name" value="HemC"/>
</dbReference>
<evidence type="ECO:0000256" key="5">
    <source>
        <dbReference type="ARBA" id="ARBA00022679"/>
    </source>
</evidence>
<evidence type="ECO:0000256" key="8">
    <source>
        <dbReference type="HAMAP-Rule" id="MF_00260"/>
    </source>
</evidence>
<dbReference type="AlphaFoldDB" id="A0A5K7ZQF0"/>
<comment type="catalytic activity">
    <reaction evidence="7 8">
        <text>4 porphobilinogen + H2O = hydroxymethylbilane + 4 NH4(+)</text>
        <dbReference type="Rhea" id="RHEA:13185"/>
        <dbReference type="ChEBI" id="CHEBI:15377"/>
        <dbReference type="ChEBI" id="CHEBI:28938"/>
        <dbReference type="ChEBI" id="CHEBI:57845"/>
        <dbReference type="ChEBI" id="CHEBI:58126"/>
        <dbReference type="EC" id="2.5.1.61"/>
    </reaction>
</comment>
<dbReference type="PROSITE" id="PS00533">
    <property type="entry name" value="PORPHOBILINOGEN_DEAM"/>
    <property type="match status" value="1"/>
</dbReference>
<dbReference type="EC" id="2.5.1.61" evidence="8"/>
<dbReference type="InterPro" id="IPR022417">
    <property type="entry name" value="Porphobilin_deaminase_N"/>
</dbReference>
<dbReference type="PANTHER" id="PTHR11557">
    <property type="entry name" value="PORPHOBILINOGEN DEAMINASE"/>
    <property type="match status" value="1"/>
</dbReference>
<reference evidence="11 12" key="1">
    <citation type="submission" date="2019-11" db="EMBL/GenBank/DDBJ databases">
        <title>Comparative genomics of hydrocarbon-degrading Desulfosarcina strains.</title>
        <authorList>
            <person name="Watanabe M."/>
            <person name="Kojima H."/>
            <person name="Fukui M."/>
        </authorList>
    </citation>
    <scope>NUCLEOTIDE SEQUENCE [LARGE SCALE GENOMIC DNA]</scope>
    <source>
        <strain evidence="11 12">28bB2T</strain>
    </source>
</reference>
<keyword evidence="6 8" id="KW-0627">Porphyrin biosynthesis</keyword>
<dbReference type="CDD" id="cd13646">
    <property type="entry name" value="PBP2_EcHMBS_like"/>
    <property type="match status" value="1"/>
</dbReference>
<evidence type="ECO:0000259" key="10">
    <source>
        <dbReference type="Pfam" id="PF03900"/>
    </source>
</evidence>
<dbReference type="UniPathway" id="UPA00251">
    <property type="reaction ID" value="UER00319"/>
</dbReference>
<evidence type="ECO:0000256" key="1">
    <source>
        <dbReference type="ARBA" id="ARBA00002869"/>
    </source>
</evidence>
<comment type="function">
    <text evidence="1 8">Tetrapolymerization of the monopyrrole PBG into the hydroxymethylbilane pre-uroporphyrinogen in several discrete steps.</text>
</comment>
<dbReference type="Gene3D" id="3.40.190.10">
    <property type="entry name" value="Periplasmic binding protein-like II"/>
    <property type="match status" value="2"/>
</dbReference>
<proteinExistence type="inferred from homology"/>
<dbReference type="Proteomes" id="UP000425960">
    <property type="component" value="Chromosome"/>
</dbReference>
<dbReference type="Gene3D" id="3.30.160.40">
    <property type="entry name" value="Porphobilinogen deaminase, C-terminal domain"/>
    <property type="match status" value="1"/>
</dbReference>
<dbReference type="FunFam" id="3.40.190.10:FF:000004">
    <property type="entry name" value="Porphobilinogen deaminase"/>
    <property type="match status" value="1"/>
</dbReference>
<comment type="subunit">
    <text evidence="4 8">Monomer.</text>
</comment>
<evidence type="ECO:0000256" key="3">
    <source>
        <dbReference type="ARBA" id="ARBA00005638"/>
    </source>
</evidence>
<organism evidence="11 12">
    <name type="scientific">Desulfosarcina ovata subsp. sediminis</name>
    <dbReference type="NCBI Taxonomy" id="885957"/>
    <lineage>
        <taxon>Bacteria</taxon>
        <taxon>Pseudomonadati</taxon>
        <taxon>Thermodesulfobacteriota</taxon>
        <taxon>Desulfobacteria</taxon>
        <taxon>Desulfobacterales</taxon>
        <taxon>Desulfosarcinaceae</taxon>
        <taxon>Desulfosarcina</taxon>
    </lineage>
</organism>
<dbReference type="InterPro" id="IPR036803">
    <property type="entry name" value="Porphobilinogen_deaminase_C_sf"/>
</dbReference>
<dbReference type="PRINTS" id="PR00151">
    <property type="entry name" value="PORPHBDMNASE"/>
</dbReference>
<evidence type="ECO:0000256" key="7">
    <source>
        <dbReference type="ARBA" id="ARBA00048169"/>
    </source>
</evidence>
<comment type="similarity">
    <text evidence="3 8">Belongs to the HMBS family.</text>
</comment>
<feature type="modified residue" description="S-(dipyrrolylmethanemethyl)cysteine" evidence="8">
    <location>
        <position position="242"/>
    </location>
</feature>
<evidence type="ECO:0000313" key="12">
    <source>
        <dbReference type="Proteomes" id="UP000425960"/>
    </source>
</evidence>
<dbReference type="SUPFAM" id="SSF53850">
    <property type="entry name" value="Periplasmic binding protein-like II"/>
    <property type="match status" value="1"/>
</dbReference>
<dbReference type="Pfam" id="PF01379">
    <property type="entry name" value="Porphobil_deam"/>
    <property type="match status" value="1"/>
</dbReference>
<comment type="cofactor">
    <cofactor evidence="8">
        <name>dipyrromethane</name>
        <dbReference type="ChEBI" id="CHEBI:60342"/>
    </cofactor>
    <text evidence="8">Binds 1 dipyrromethane group covalently.</text>
</comment>
<dbReference type="NCBIfam" id="TIGR00212">
    <property type="entry name" value="hemC"/>
    <property type="match status" value="1"/>
</dbReference>
<accession>A0A5K7ZQF0</accession>
<dbReference type="Pfam" id="PF03900">
    <property type="entry name" value="Porphobil_deamC"/>
    <property type="match status" value="1"/>
</dbReference>
<dbReference type="GO" id="GO:0004418">
    <property type="term" value="F:hydroxymethylbilane synthase activity"/>
    <property type="evidence" value="ECO:0007669"/>
    <property type="project" value="UniProtKB-UniRule"/>
</dbReference>
<name>A0A5K7ZQF0_9BACT</name>
<comment type="miscellaneous">
    <text evidence="8">The porphobilinogen subunits are added to the dipyrromethane group.</text>
</comment>
<evidence type="ECO:0000259" key="9">
    <source>
        <dbReference type="Pfam" id="PF01379"/>
    </source>
</evidence>
<keyword evidence="5 8" id="KW-0808">Transferase</keyword>
<evidence type="ECO:0000313" key="11">
    <source>
        <dbReference type="EMBL" id="BBO82499.1"/>
    </source>
</evidence>
<evidence type="ECO:0000256" key="2">
    <source>
        <dbReference type="ARBA" id="ARBA00004735"/>
    </source>
</evidence>
<dbReference type="FunFam" id="3.40.190.10:FF:000005">
    <property type="entry name" value="Porphobilinogen deaminase"/>
    <property type="match status" value="1"/>
</dbReference>
<sequence length="313" mass="33237">MASDTVTIGTRGSQLALWQAEWVKSAILANHPAIRVELAIIKTRGDKILDVPLAKVGGKGLFVKEIEEALLDGRIDLAVHSMKDMPADIPTGLCIGAIPKREEPRDVLITRSGDPLEALPQGARVGTSSLRRAAQLLHVRPDIRIVPLRGNLDTRLKKLETESLDAIVLAAAGVRRLGLADRITQVLDETVMLPAVGQGALCIETRTDDSRIGAVVGALDDPTTRQVVLGERAFLNRLEGGCQVPIAGHGHMDANGFTLTGLVCDVDGSRQIKQTRTGAPDQSEQIGLALAEALLAAGAGAILERLNEHAQSS</sequence>
<dbReference type="GO" id="GO:0005737">
    <property type="term" value="C:cytoplasm"/>
    <property type="evidence" value="ECO:0007669"/>
    <property type="project" value="UniProtKB-UniRule"/>
</dbReference>